<proteinExistence type="predicted"/>
<protein>
    <submittedName>
        <fullName evidence="2">Uncharacterized protein</fullName>
    </submittedName>
</protein>
<evidence type="ECO:0000313" key="2">
    <source>
        <dbReference type="EMBL" id="TYJ57395.1"/>
    </source>
</evidence>
<gene>
    <name evidence="2" type="ORF">B9479_001935</name>
</gene>
<sequence length="222" mass="23537">MSCTVTMTKTKTATATTEPGVKPTSTASSVLSRATDIVPEVAAATGQDIGITFFTPFSQYSNALSTASKHEKSWAASQLTEEWEQSGLGEIVGGSVPRALKSWASMSGSSQSDGVRDEVKEALSKARDAMSCFKGASIDDESLKARIGDLLDDACSLALSDEESDPPAHSEEEEHDHMQSVSKSRSSWSSAEGISRHTPTSAALSFDGSSLPSWWETVHTVL</sequence>
<dbReference type="EMBL" id="NIDF01000013">
    <property type="protein sequence ID" value="TYJ57395.1"/>
    <property type="molecule type" value="Genomic_DNA"/>
</dbReference>
<keyword evidence="3" id="KW-1185">Reference proteome</keyword>
<organism evidence="2 3">
    <name type="scientific">Cryptococcus floricola</name>
    <dbReference type="NCBI Taxonomy" id="2591691"/>
    <lineage>
        <taxon>Eukaryota</taxon>
        <taxon>Fungi</taxon>
        <taxon>Dikarya</taxon>
        <taxon>Basidiomycota</taxon>
        <taxon>Agaricomycotina</taxon>
        <taxon>Tremellomycetes</taxon>
        <taxon>Tremellales</taxon>
        <taxon>Cryptococcaceae</taxon>
        <taxon>Cryptococcus</taxon>
    </lineage>
</organism>
<comment type="caution">
    <text evidence="2">The sequence shown here is derived from an EMBL/GenBank/DDBJ whole genome shotgun (WGS) entry which is preliminary data.</text>
</comment>
<feature type="region of interest" description="Disordered" evidence="1">
    <location>
        <begin position="160"/>
        <end position="202"/>
    </location>
</feature>
<evidence type="ECO:0000313" key="3">
    <source>
        <dbReference type="Proteomes" id="UP000322245"/>
    </source>
</evidence>
<feature type="compositionally biased region" description="Low complexity" evidence="1">
    <location>
        <begin position="1"/>
        <end position="17"/>
    </location>
</feature>
<evidence type="ECO:0000256" key="1">
    <source>
        <dbReference type="SAM" id="MobiDB-lite"/>
    </source>
</evidence>
<accession>A0A5D3B175</accession>
<reference evidence="2 3" key="1">
    <citation type="submission" date="2017-05" db="EMBL/GenBank/DDBJ databases">
        <title>The Genome Sequence of Tsuchiyaea wingfieldii DSM 27421.</title>
        <authorList>
            <person name="Cuomo C."/>
            <person name="Passer A."/>
            <person name="Billmyre B."/>
            <person name="Heitman J."/>
        </authorList>
    </citation>
    <scope>NUCLEOTIDE SEQUENCE [LARGE SCALE GENOMIC DNA]</scope>
    <source>
        <strain evidence="2 3">DSM 27421</strain>
    </source>
</reference>
<feature type="region of interest" description="Disordered" evidence="1">
    <location>
        <begin position="1"/>
        <end position="24"/>
    </location>
</feature>
<feature type="compositionally biased region" description="Basic and acidic residues" evidence="1">
    <location>
        <begin position="166"/>
        <end position="178"/>
    </location>
</feature>
<dbReference type="AlphaFoldDB" id="A0A5D3B175"/>
<name>A0A5D3B175_9TREE</name>
<dbReference type="Proteomes" id="UP000322245">
    <property type="component" value="Unassembled WGS sequence"/>
</dbReference>
<feature type="compositionally biased region" description="Low complexity" evidence="1">
    <location>
        <begin position="180"/>
        <end position="190"/>
    </location>
</feature>